<evidence type="ECO:0000256" key="2">
    <source>
        <dbReference type="ARBA" id="ARBA00023002"/>
    </source>
</evidence>
<organism evidence="3 4">
    <name type="scientific">Herbaspirillum aquaticum</name>
    <dbReference type="NCBI Taxonomy" id="568783"/>
    <lineage>
        <taxon>Bacteria</taxon>
        <taxon>Pseudomonadati</taxon>
        <taxon>Pseudomonadota</taxon>
        <taxon>Betaproteobacteria</taxon>
        <taxon>Burkholderiales</taxon>
        <taxon>Oxalobacteraceae</taxon>
        <taxon>Herbaspirillum</taxon>
    </lineage>
</organism>
<dbReference type="InterPro" id="IPR020904">
    <property type="entry name" value="Sc_DH/Rdtase_CS"/>
</dbReference>
<dbReference type="NCBIfam" id="NF009466">
    <property type="entry name" value="PRK12826.1-2"/>
    <property type="match status" value="1"/>
</dbReference>
<dbReference type="PROSITE" id="PS00061">
    <property type="entry name" value="ADH_SHORT"/>
    <property type="match status" value="1"/>
</dbReference>
<accession>A0A225SUN2</accession>
<dbReference type="Pfam" id="PF13561">
    <property type="entry name" value="adh_short_C2"/>
    <property type="match status" value="1"/>
</dbReference>
<sequence length="261" mass="27477">MELNLQDQKVIVTAGAQGIGLAITETFIKAGAQVHVCDINEAFLADARARLAGAAVSFSRTDVARPEEVDAMFSDLASRWDGRLDVLVNNAGIAGPTLPVEDIAPAEWDQTIAINLTGPFLCTRRAVPLLKSNGGGAIINISSVAGRLGFALRTPYSASKYGVIGLTETWAIELGPSNIRVNAVLPGIVEGPRQERIVAAKAAAYGIEHEEMRARLLSKVSLRRMVSAQDIANQILFLCSPAGAAISGQSLSVCGNVETLA</sequence>
<dbReference type="InterPro" id="IPR002347">
    <property type="entry name" value="SDR_fam"/>
</dbReference>
<evidence type="ECO:0000313" key="3">
    <source>
        <dbReference type="EMBL" id="OWY34896.1"/>
    </source>
</evidence>
<comment type="caution">
    <text evidence="3">The sequence shown here is derived from an EMBL/GenBank/DDBJ whole genome shotgun (WGS) entry which is preliminary data.</text>
</comment>
<name>A0A225SUN2_9BURK</name>
<keyword evidence="4" id="KW-1185">Reference proteome</keyword>
<dbReference type="Gene3D" id="3.40.50.720">
    <property type="entry name" value="NAD(P)-binding Rossmann-like Domain"/>
    <property type="match status" value="1"/>
</dbReference>
<dbReference type="AlphaFoldDB" id="A0A225SUN2"/>
<dbReference type="CDD" id="cd05233">
    <property type="entry name" value="SDR_c"/>
    <property type="match status" value="1"/>
</dbReference>
<dbReference type="EMBL" id="NJGV01000007">
    <property type="protein sequence ID" value="OWY34896.1"/>
    <property type="molecule type" value="Genomic_DNA"/>
</dbReference>
<dbReference type="PRINTS" id="PR00081">
    <property type="entry name" value="GDHRDH"/>
</dbReference>
<dbReference type="PANTHER" id="PTHR42760">
    <property type="entry name" value="SHORT-CHAIN DEHYDROGENASES/REDUCTASES FAMILY MEMBER"/>
    <property type="match status" value="1"/>
</dbReference>
<dbReference type="PRINTS" id="PR00080">
    <property type="entry name" value="SDRFAMILY"/>
</dbReference>
<dbReference type="RefSeq" id="WP_088754817.1">
    <property type="nucleotide sequence ID" value="NZ_JARJFG010000003.1"/>
</dbReference>
<evidence type="ECO:0000313" key="4">
    <source>
        <dbReference type="Proteomes" id="UP000214747"/>
    </source>
</evidence>
<dbReference type="PANTHER" id="PTHR42760:SF133">
    <property type="entry name" value="3-OXOACYL-[ACYL-CARRIER-PROTEIN] REDUCTASE"/>
    <property type="match status" value="1"/>
</dbReference>
<keyword evidence="2" id="KW-0560">Oxidoreductase</keyword>
<dbReference type="SUPFAM" id="SSF51735">
    <property type="entry name" value="NAD(P)-binding Rossmann-fold domains"/>
    <property type="match status" value="1"/>
</dbReference>
<dbReference type="GO" id="GO:0016616">
    <property type="term" value="F:oxidoreductase activity, acting on the CH-OH group of donors, NAD or NADP as acceptor"/>
    <property type="evidence" value="ECO:0007669"/>
    <property type="project" value="TreeGrafter"/>
</dbReference>
<dbReference type="FunFam" id="3.40.50.720:FF:000084">
    <property type="entry name" value="Short-chain dehydrogenase reductase"/>
    <property type="match status" value="1"/>
</dbReference>
<dbReference type="InterPro" id="IPR036291">
    <property type="entry name" value="NAD(P)-bd_dom_sf"/>
</dbReference>
<dbReference type="Proteomes" id="UP000214747">
    <property type="component" value="Unassembled WGS sequence"/>
</dbReference>
<protein>
    <submittedName>
        <fullName evidence="3">3-oxoacyl-[acyl-carrier-protein] reductase</fullName>
    </submittedName>
</protein>
<proteinExistence type="inferred from homology"/>
<reference evidence="3 4" key="1">
    <citation type="journal article" date="2010" name="Int. J. Syst. Evol. Microbiol.">
        <title>Reclassification of Herbaspirillum putei as a later heterotypic synonym of Herbaspirillum huttiense, with the description of H. huttiense subsp. huttiense subsp. nov. and H. huttiense subsp. putei subsp. nov., comb. nov., and description of Herbaspirillum aquaticum sp. nov.</title>
        <authorList>
            <person name="Dobritsa A.P."/>
            <person name="Reddy M.C."/>
            <person name="Samadpour M."/>
        </authorList>
    </citation>
    <scope>NUCLEOTIDE SEQUENCE [LARGE SCALE GENOMIC DNA]</scope>
    <source>
        <strain evidence="3 4">IEH 4430</strain>
    </source>
</reference>
<evidence type="ECO:0000256" key="1">
    <source>
        <dbReference type="ARBA" id="ARBA00006484"/>
    </source>
</evidence>
<comment type="similarity">
    <text evidence="1">Belongs to the short-chain dehydrogenases/reductases (SDR) family.</text>
</comment>
<gene>
    <name evidence="3" type="ORF">CEJ45_09030</name>
</gene>